<dbReference type="SMART" id="SM00326">
    <property type="entry name" value="SH3"/>
    <property type="match status" value="1"/>
</dbReference>
<dbReference type="PROSITE" id="PS50212">
    <property type="entry name" value="RASGEF_NTER"/>
    <property type="match status" value="1"/>
</dbReference>
<protein>
    <submittedName>
        <fullName evidence="9">Uncharacterized protein</fullName>
    </submittedName>
</protein>
<evidence type="ECO:0000256" key="4">
    <source>
        <dbReference type="PROSITE-ProRule" id="PRU00192"/>
    </source>
</evidence>
<dbReference type="SMART" id="SM00147">
    <property type="entry name" value="RasGEF"/>
    <property type="match status" value="1"/>
</dbReference>
<dbReference type="GO" id="GO:0005886">
    <property type="term" value="C:plasma membrane"/>
    <property type="evidence" value="ECO:0007669"/>
    <property type="project" value="TreeGrafter"/>
</dbReference>
<feature type="compositionally biased region" description="Polar residues" evidence="5">
    <location>
        <begin position="283"/>
        <end position="298"/>
    </location>
</feature>
<dbReference type="InterPro" id="IPR000651">
    <property type="entry name" value="Ras-like_Gua-exchang_fac_N"/>
</dbReference>
<dbReference type="PANTHER" id="PTHR23113">
    <property type="entry name" value="GUANINE NUCLEOTIDE EXCHANGE FACTOR"/>
    <property type="match status" value="1"/>
</dbReference>
<accession>A0A9P7B821</accession>
<dbReference type="Gene3D" id="1.20.870.10">
    <property type="entry name" value="Son of sevenless (SoS) protein Chain: S domain 1"/>
    <property type="match status" value="1"/>
</dbReference>
<evidence type="ECO:0000313" key="10">
    <source>
        <dbReference type="Proteomes" id="UP000777482"/>
    </source>
</evidence>
<dbReference type="CDD" id="cd06224">
    <property type="entry name" value="REM"/>
    <property type="match status" value="1"/>
</dbReference>
<dbReference type="InterPro" id="IPR001895">
    <property type="entry name" value="RASGEF_cat_dom"/>
</dbReference>
<dbReference type="PRINTS" id="PR00452">
    <property type="entry name" value="SH3DOMAIN"/>
</dbReference>
<feature type="compositionally biased region" description="Polar residues" evidence="5">
    <location>
        <begin position="311"/>
        <end position="323"/>
    </location>
</feature>
<dbReference type="Gene3D" id="2.30.30.40">
    <property type="entry name" value="SH3 Domains"/>
    <property type="match status" value="1"/>
</dbReference>
<keyword evidence="1 4" id="KW-0728">SH3 domain</keyword>
<evidence type="ECO:0000256" key="1">
    <source>
        <dbReference type="ARBA" id="ARBA00022443"/>
    </source>
</evidence>
<feature type="compositionally biased region" description="Basic and acidic residues" evidence="5">
    <location>
        <begin position="325"/>
        <end position="335"/>
    </location>
</feature>
<dbReference type="Gene3D" id="1.10.840.10">
    <property type="entry name" value="Ras guanine-nucleotide exchange factors catalytic domain"/>
    <property type="match status" value="1"/>
</dbReference>
<dbReference type="InterPro" id="IPR036964">
    <property type="entry name" value="RASGEF_cat_dom_sf"/>
</dbReference>
<feature type="domain" description="N-terminal Ras-GEF" evidence="8">
    <location>
        <begin position="750"/>
        <end position="884"/>
    </location>
</feature>
<dbReference type="PROSITE" id="PS50009">
    <property type="entry name" value="RASGEF_CAT"/>
    <property type="match status" value="1"/>
</dbReference>
<dbReference type="Pfam" id="PF00617">
    <property type="entry name" value="RasGEF"/>
    <property type="match status" value="1"/>
</dbReference>
<dbReference type="Pfam" id="PF00018">
    <property type="entry name" value="SH3_1"/>
    <property type="match status" value="1"/>
</dbReference>
<feature type="compositionally biased region" description="Polar residues" evidence="5">
    <location>
        <begin position="371"/>
        <end position="381"/>
    </location>
</feature>
<keyword evidence="10" id="KW-1185">Reference proteome</keyword>
<dbReference type="GO" id="GO:0005085">
    <property type="term" value="F:guanyl-nucleotide exchange factor activity"/>
    <property type="evidence" value="ECO:0007669"/>
    <property type="project" value="UniProtKB-KW"/>
</dbReference>
<dbReference type="OrthoDB" id="546434at2759"/>
<comment type="caution">
    <text evidence="9">The sequence shown here is derived from an EMBL/GenBank/DDBJ whole genome shotgun (WGS) entry which is preliminary data.</text>
</comment>
<dbReference type="SUPFAM" id="SSF50044">
    <property type="entry name" value="SH3-domain"/>
    <property type="match status" value="1"/>
</dbReference>
<dbReference type="InterPro" id="IPR001452">
    <property type="entry name" value="SH3_domain"/>
</dbReference>
<sequence length="1170" mass="127823">MAQSQQEGVATASPVFVRALYGYNGTDSASLSFRQGDVIEVLSTAESGWWDGIVLRSSTRGWFPSNYVEPISEVEAMWTVRLADSRLDRRESQSSQLSGLDVDDYSTALGERILAGEVDEGDPLPDFMVERDVELSSFSMGGDIFTEIAAAAQADYAADPPPQPAPTELPEPAGQEDLWKSPSPPSENDNFLDTNPGDGSRSRSPAVMREESQGSSAAATGSSPGATRWTASKDPAVRRTQTPHSEDSDDSELDAAFPASTRRLRQTSGTSVTQDFARRLDVPTSSEASPPSPHSRTPSAPIAEPKLPQDLETSVRSAMQQLSEAADRSSHDPAAREELFRRGQAAILAVRTALQAASELSSGPIHPPTERSLSPLQGATSPRSLAELRPVVRRLISAVSQLEYSLQALSNLLDPGARDAAASDDTEDQQRAHAMRSARARLERHLTEDVVHDVRSIDSQLATFFQHLGGATISERELKGLPAVPRDAFPMPRDATPTIHSSPATSDPLVAALSGNGFGPTTRGASLVAGEGHGLPSASTPLPSTARNGPGAQMAPAMVKSASSLTSSDGLADTSRSHDGTSLARTSATSLRGSVDSDFFFSGVTMGDLRQPRPSSSRSSLADAPISAASTVPLSALSHESYLSGVHSSSSSGSGVEVLRAAQPVPHGWDDTRRGSAMTWSTISSTSVLSGRQGSFASNDQLRNSTRSSSKNIQKLLGEVPPEAVIREEPQSVPWFLERDWDDECLSFTVDHTIRGGTLKGLVIAATSHEGRVDSSYLSAFLMTYRTFCTPHQLLDELIHRYRVMEPAGVSPDERKEWEAKKQRPIRARVTNLLKAWVREYMDHEDLDRDLLNRIRDFALSSMTEKGQALQICKSVDERMQGAARRPIGNLAPGSLPAPIVPRNLKKFKLVDIDTLEIARQLTIMDSRLFQRITAQECLSKAWPKQFSTDAANISAMIDMSNAVTRWVTETILAQDDLKKRVAIIKHFVSIAERCLSLNNFSTLIHILAGLNSTPVHRLRRTWEIVSQKTMTTLAMLNRVMRPDKNYKEYREILRKSAPPCVPFLGVYLTDWTFIGDGNPDMLRERPHQINFNKRQKASELILMIKLHQATTYNLQAVPPIATFLQDSLFPPGVDTANVDQRLYDKSLRVEPRERDDEKIARLLSESGFL</sequence>
<evidence type="ECO:0000313" key="9">
    <source>
        <dbReference type="EMBL" id="KAG0665161.1"/>
    </source>
</evidence>
<dbReference type="CDD" id="cd11883">
    <property type="entry name" value="SH3_Sdc25"/>
    <property type="match status" value="1"/>
</dbReference>
<dbReference type="Pfam" id="PF00618">
    <property type="entry name" value="RasGEF_N"/>
    <property type="match status" value="1"/>
</dbReference>
<reference evidence="9 10" key="1">
    <citation type="submission" date="2020-11" db="EMBL/GenBank/DDBJ databases">
        <title>Kefir isolates.</title>
        <authorList>
            <person name="Marcisauskas S."/>
            <person name="Kim Y."/>
            <person name="Blasche S."/>
        </authorList>
    </citation>
    <scope>NUCLEOTIDE SEQUENCE [LARGE SCALE GENOMIC DNA]</scope>
    <source>
        <strain evidence="9 10">KR</strain>
    </source>
</reference>
<dbReference type="EMBL" id="PUHQ01000010">
    <property type="protein sequence ID" value="KAG0665161.1"/>
    <property type="molecule type" value="Genomic_DNA"/>
</dbReference>
<dbReference type="InterPro" id="IPR008937">
    <property type="entry name" value="Ras-like_GEF"/>
</dbReference>
<dbReference type="SUPFAM" id="SSF48366">
    <property type="entry name" value="Ras GEF"/>
    <property type="match status" value="1"/>
</dbReference>
<dbReference type="AlphaFoldDB" id="A0A9P7B821"/>
<feature type="region of interest" description="Disordered" evidence="5">
    <location>
        <begin position="359"/>
        <end position="381"/>
    </location>
</feature>
<feature type="compositionally biased region" description="Low complexity" evidence="5">
    <location>
        <begin position="214"/>
        <end position="227"/>
    </location>
</feature>
<feature type="domain" description="SH3" evidence="6">
    <location>
        <begin position="12"/>
        <end position="73"/>
    </location>
</feature>
<evidence type="ECO:0000256" key="5">
    <source>
        <dbReference type="SAM" id="MobiDB-lite"/>
    </source>
</evidence>
<dbReference type="InterPro" id="IPR023578">
    <property type="entry name" value="Ras_GEF_dom_sf"/>
</dbReference>
<organism evidence="9 10">
    <name type="scientific">Rhodotorula mucilaginosa</name>
    <name type="common">Yeast</name>
    <name type="synonym">Rhodotorula rubra</name>
    <dbReference type="NCBI Taxonomy" id="5537"/>
    <lineage>
        <taxon>Eukaryota</taxon>
        <taxon>Fungi</taxon>
        <taxon>Dikarya</taxon>
        <taxon>Basidiomycota</taxon>
        <taxon>Pucciniomycotina</taxon>
        <taxon>Microbotryomycetes</taxon>
        <taxon>Sporidiobolales</taxon>
        <taxon>Sporidiobolaceae</taxon>
        <taxon>Rhodotorula</taxon>
    </lineage>
</organism>
<evidence type="ECO:0000259" key="7">
    <source>
        <dbReference type="PROSITE" id="PS50009"/>
    </source>
</evidence>
<evidence type="ECO:0000259" key="8">
    <source>
        <dbReference type="PROSITE" id="PS50212"/>
    </source>
</evidence>
<name>A0A9P7B821_RHOMI</name>
<feature type="region of interest" description="Disordered" evidence="5">
    <location>
        <begin position="522"/>
        <end position="588"/>
    </location>
</feature>
<dbReference type="SMART" id="SM00229">
    <property type="entry name" value="RasGEFN"/>
    <property type="match status" value="1"/>
</dbReference>
<feature type="region of interest" description="Disordered" evidence="5">
    <location>
        <begin position="690"/>
        <end position="710"/>
    </location>
</feature>
<dbReference type="InterPro" id="IPR036028">
    <property type="entry name" value="SH3-like_dom_sf"/>
</dbReference>
<feature type="compositionally biased region" description="Pro residues" evidence="5">
    <location>
        <begin position="159"/>
        <end position="169"/>
    </location>
</feature>
<feature type="compositionally biased region" description="Polar residues" evidence="5">
    <location>
        <begin position="537"/>
        <end position="547"/>
    </location>
</feature>
<keyword evidence="2 3" id="KW-0344">Guanine-nucleotide releasing factor</keyword>
<feature type="region of interest" description="Disordered" evidence="5">
    <location>
        <begin position="156"/>
        <end position="335"/>
    </location>
</feature>
<dbReference type="Proteomes" id="UP000777482">
    <property type="component" value="Unassembled WGS sequence"/>
</dbReference>
<proteinExistence type="predicted"/>
<evidence type="ECO:0000256" key="3">
    <source>
        <dbReference type="PROSITE-ProRule" id="PRU00168"/>
    </source>
</evidence>
<dbReference type="CDD" id="cd00155">
    <property type="entry name" value="RasGEF"/>
    <property type="match status" value="1"/>
</dbReference>
<evidence type="ECO:0000256" key="2">
    <source>
        <dbReference type="ARBA" id="ARBA00022658"/>
    </source>
</evidence>
<dbReference type="PROSITE" id="PS50002">
    <property type="entry name" value="SH3"/>
    <property type="match status" value="1"/>
</dbReference>
<dbReference type="PANTHER" id="PTHR23113:SF368">
    <property type="entry name" value="CELL DIVISION CONTROL PROTEIN 25"/>
    <property type="match status" value="1"/>
</dbReference>
<dbReference type="GO" id="GO:0007265">
    <property type="term" value="P:Ras protein signal transduction"/>
    <property type="evidence" value="ECO:0007669"/>
    <property type="project" value="TreeGrafter"/>
</dbReference>
<evidence type="ECO:0000259" key="6">
    <source>
        <dbReference type="PROSITE" id="PS50002"/>
    </source>
</evidence>
<feature type="domain" description="Ras-GEF" evidence="7">
    <location>
        <begin position="914"/>
        <end position="1153"/>
    </location>
</feature>
<gene>
    <name evidence="9" type="ORF">C6P46_000258</name>
</gene>